<organism evidence="1 2">
    <name type="scientific">Oceanobacillus sojae</name>
    <dbReference type="NCBI Taxonomy" id="582851"/>
    <lineage>
        <taxon>Bacteria</taxon>
        <taxon>Bacillati</taxon>
        <taxon>Bacillota</taxon>
        <taxon>Bacilli</taxon>
        <taxon>Bacillales</taxon>
        <taxon>Bacillaceae</taxon>
        <taxon>Oceanobacillus</taxon>
    </lineage>
</organism>
<dbReference type="AlphaFoldDB" id="A0A511ZQ53"/>
<proteinExistence type="predicted"/>
<name>A0A511ZQ53_9BACI</name>
<dbReference type="Proteomes" id="UP000321558">
    <property type="component" value="Unassembled WGS sequence"/>
</dbReference>
<evidence type="ECO:0000313" key="2">
    <source>
        <dbReference type="Proteomes" id="UP000321558"/>
    </source>
</evidence>
<comment type="caution">
    <text evidence="1">The sequence shown here is derived from an EMBL/GenBank/DDBJ whole genome shotgun (WGS) entry which is preliminary data.</text>
</comment>
<dbReference type="OrthoDB" id="2940740at2"/>
<dbReference type="EMBL" id="BJYM01000025">
    <property type="protein sequence ID" value="GEN89586.1"/>
    <property type="molecule type" value="Genomic_DNA"/>
</dbReference>
<dbReference type="RefSeq" id="WP_147212470.1">
    <property type="nucleotide sequence ID" value="NZ_BJYM01000025.1"/>
</dbReference>
<protein>
    <submittedName>
        <fullName evidence="1">Uncharacterized protein</fullName>
    </submittedName>
</protein>
<dbReference type="Pfam" id="PF19157">
    <property type="entry name" value="DUF5839"/>
    <property type="match status" value="1"/>
</dbReference>
<dbReference type="InterPro" id="IPR043895">
    <property type="entry name" value="DUF5839"/>
</dbReference>
<gene>
    <name evidence="1" type="ORF">OSO01_43250</name>
</gene>
<keyword evidence="2" id="KW-1185">Reference proteome</keyword>
<sequence length="84" mass="9945">MDIYFENGNLKLNTDKMYHWHIHIRLRDTPIAQGDIVLVQTKRGNRPILVMNVFREEDKEKKQKYKRVIKLLGKAPEKSPAIKS</sequence>
<accession>A0A511ZQ53</accession>
<reference evidence="1 2" key="1">
    <citation type="submission" date="2019-07" db="EMBL/GenBank/DDBJ databases">
        <title>Whole genome shotgun sequence of Oceanobacillus sojae NBRC 105379.</title>
        <authorList>
            <person name="Hosoyama A."/>
            <person name="Uohara A."/>
            <person name="Ohji S."/>
            <person name="Ichikawa N."/>
        </authorList>
    </citation>
    <scope>NUCLEOTIDE SEQUENCE [LARGE SCALE GENOMIC DNA]</scope>
    <source>
        <strain evidence="1 2">NBRC 105379</strain>
    </source>
</reference>
<evidence type="ECO:0000313" key="1">
    <source>
        <dbReference type="EMBL" id="GEN89586.1"/>
    </source>
</evidence>